<evidence type="ECO:0000256" key="2">
    <source>
        <dbReference type="ARBA" id="ARBA00022448"/>
    </source>
</evidence>
<evidence type="ECO:0000256" key="6">
    <source>
        <dbReference type="SAM" id="MobiDB-lite"/>
    </source>
</evidence>
<comment type="caution">
    <text evidence="10">The sequence shown here is derived from an EMBL/GenBank/DDBJ whole genome shotgun (WGS) entry which is preliminary data.</text>
</comment>
<evidence type="ECO:0000259" key="8">
    <source>
        <dbReference type="PROSITE" id="PS50004"/>
    </source>
</evidence>
<comment type="subcellular location">
    <subcellularLocation>
        <location evidence="1">Membrane</location>
    </subcellularLocation>
</comment>
<accession>A0AAN9SR44</accession>
<evidence type="ECO:0000256" key="3">
    <source>
        <dbReference type="ARBA" id="ARBA00023055"/>
    </source>
</evidence>
<dbReference type="GO" id="GO:0008289">
    <property type="term" value="F:lipid binding"/>
    <property type="evidence" value="ECO:0007669"/>
    <property type="project" value="UniProtKB-KW"/>
</dbReference>
<feature type="domain" description="SMP-LTD" evidence="9">
    <location>
        <begin position="140"/>
        <end position="333"/>
    </location>
</feature>
<reference evidence="10 11" key="1">
    <citation type="submission" date="2024-01" db="EMBL/GenBank/DDBJ databases">
        <title>The genomes of 5 underutilized Papilionoideae crops provide insights into root nodulation and disease resistanc.</title>
        <authorList>
            <person name="Jiang F."/>
        </authorList>
    </citation>
    <scope>NUCLEOTIDE SEQUENCE [LARGE SCALE GENOMIC DNA]</scope>
    <source>
        <strain evidence="10">DUOXIRENSHENG_FW03</strain>
        <tissue evidence="10">Leaves</tissue>
    </source>
</reference>
<dbReference type="PANTHER" id="PTHR47042:SF4">
    <property type="entry name" value="OS02G0313700 PROTEIN"/>
    <property type="match status" value="1"/>
</dbReference>
<keyword evidence="4" id="KW-0446">Lipid-binding</keyword>
<feature type="region of interest" description="Disordered" evidence="6">
    <location>
        <begin position="703"/>
        <end position="744"/>
    </location>
</feature>
<keyword evidence="7" id="KW-1133">Transmembrane helix</keyword>
<evidence type="ECO:0000259" key="9">
    <source>
        <dbReference type="PROSITE" id="PS51847"/>
    </source>
</evidence>
<evidence type="ECO:0008006" key="12">
    <source>
        <dbReference type="Google" id="ProtNLM"/>
    </source>
</evidence>
<keyword evidence="3" id="KW-0445">Lipid transport</keyword>
<dbReference type="PROSITE" id="PS51847">
    <property type="entry name" value="SMP"/>
    <property type="match status" value="1"/>
</dbReference>
<dbReference type="EMBL" id="JAYMYS010000003">
    <property type="protein sequence ID" value="KAK7401717.1"/>
    <property type="molecule type" value="Genomic_DNA"/>
</dbReference>
<evidence type="ECO:0000256" key="1">
    <source>
        <dbReference type="ARBA" id="ARBA00004370"/>
    </source>
</evidence>
<keyword evidence="2" id="KW-0813">Transport</keyword>
<dbReference type="InterPro" id="IPR035892">
    <property type="entry name" value="C2_domain_sf"/>
</dbReference>
<dbReference type="Proteomes" id="UP001386955">
    <property type="component" value="Unassembled WGS sequence"/>
</dbReference>
<dbReference type="CDD" id="cd00030">
    <property type="entry name" value="C2"/>
    <property type="match status" value="1"/>
</dbReference>
<dbReference type="Pfam" id="PF25669">
    <property type="entry name" value="SMP_MUG190-like"/>
    <property type="match status" value="1"/>
</dbReference>
<evidence type="ECO:0000313" key="11">
    <source>
        <dbReference type="Proteomes" id="UP001386955"/>
    </source>
</evidence>
<evidence type="ECO:0000256" key="7">
    <source>
        <dbReference type="SAM" id="Phobius"/>
    </source>
</evidence>
<dbReference type="PANTHER" id="PTHR47042">
    <property type="entry name" value="C2 DOMAIN-CONTAINING PROTEIN-LIKE"/>
    <property type="match status" value="1"/>
</dbReference>
<dbReference type="GO" id="GO:0016020">
    <property type="term" value="C:membrane"/>
    <property type="evidence" value="ECO:0007669"/>
    <property type="project" value="UniProtKB-SubCell"/>
</dbReference>
<dbReference type="GO" id="GO:0006869">
    <property type="term" value="P:lipid transport"/>
    <property type="evidence" value="ECO:0007669"/>
    <property type="project" value="UniProtKB-KW"/>
</dbReference>
<dbReference type="CDD" id="cd21669">
    <property type="entry name" value="SMP_SF"/>
    <property type="match status" value="1"/>
</dbReference>
<sequence>MGHIVRAQNLRVVCSFSSVLGHLFEARNSRLVRVNGLTFSHMTVGLWHVTSPCCSADCQCVICHNSVTEMDITEVSILHHVGLVLTGLWILSALNWCHTVVYFVALIYLFLVHERYVTRLRRKLQFEERKQANQRKVLSDSETVRWLNHAVENIWPICMEQIASQKILFPIIPWFLEKYKPWTAKEAVVQHLYLGRNPPLFTEIRVLRQSDDDHLVLELGMNFLTADDMSAILAVKLRKRLGFGMWAKLHITGMHIEGKVLVGVKFLPTWPFIGRLRVCFVEPPYFQMTVKPMFTHGLDVTELPGIAGWLDKLLSIAFEQTLIEPNMLVVDVEKFVSPQPEPWFSVDEKEPVAYAKVEVIEASDMKPSDLNGLADPYVKGHMGVYRFRTKIQRKTLTPKWHEEFKIPIISWESDNVLVIAVRDKDHFYDDILGDCSVNINKYRDGQRHDMWVQLQNMKMGRLRLAITVVEVNGKGVDITCEQETMDFEEPKKSFEANENNDNSSFSYDLPETSQKLVDNYEPIDIKGQNETGVWIHHPGSEVSQRWEPRKGKNRRLDTEIRGEPNDLVVSGNSTVSGSLNNDSSSSDNNPEEKHRMGSVRRGLHKIGSVFHRSRKKEDLPSPIGEDFPSPHANIKSTDAMRTSGVQLVMDDNISDLQPVKVQAEGGSTEGSGPDSPVKGNVKDMAKNILKSARGLRHVLSCKSRKYKDGSPTVPERVDESDSSDVESTSVQSPIIDQRTPDGSQAMATCNNDSPNSRVHVVQAVSSNTNVDNETLVKITNVKDYPEKEEFVKSAELEHDKEEMGADKRQIL</sequence>
<keyword evidence="7" id="KW-0812">Transmembrane</keyword>
<dbReference type="Gene3D" id="2.60.40.150">
    <property type="entry name" value="C2 domain"/>
    <property type="match status" value="1"/>
</dbReference>
<gene>
    <name evidence="10" type="ORF">VNO78_13417</name>
</gene>
<name>A0AAN9SR44_PSOTE</name>
<dbReference type="PROSITE" id="PS50004">
    <property type="entry name" value="C2"/>
    <property type="match status" value="1"/>
</dbReference>
<feature type="domain" description="C2" evidence="8">
    <location>
        <begin position="338"/>
        <end position="452"/>
    </location>
</feature>
<feature type="compositionally biased region" description="Basic and acidic residues" evidence="6">
    <location>
        <begin position="544"/>
        <end position="564"/>
    </location>
</feature>
<keyword evidence="11" id="KW-1185">Reference proteome</keyword>
<evidence type="ECO:0000313" key="10">
    <source>
        <dbReference type="EMBL" id="KAK7401717.1"/>
    </source>
</evidence>
<evidence type="ECO:0000256" key="5">
    <source>
        <dbReference type="ARBA" id="ARBA00023136"/>
    </source>
</evidence>
<dbReference type="Pfam" id="PF00168">
    <property type="entry name" value="C2"/>
    <property type="match status" value="1"/>
</dbReference>
<dbReference type="AlphaFoldDB" id="A0AAN9SR44"/>
<feature type="region of interest" description="Disordered" evidence="6">
    <location>
        <begin position="530"/>
        <end position="599"/>
    </location>
</feature>
<keyword evidence="5 7" id="KW-0472">Membrane</keyword>
<protein>
    <recommendedName>
        <fullName evidence="12">C2 domain-containing protein</fullName>
    </recommendedName>
</protein>
<feature type="region of interest" description="Disordered" evidence="6">
    <location>
        <begin position="611"/>
        <end position="636"/>
    </location>
</feature>
<feature type="transmembrane region" description="Helical" evidence="7">
    <location>
        <begin position="88"/>
        <end position="112"/>
    </location>
</feature>
<feature type="compositionally biased region" description="Polar residues" evidence="6">
    <location>
        <begin position="570"/>
        <end position="579"/>
    </location>
</feature>
<dbReference type="InterPro" id="IPR031468">
    <property type="entry name" value="SMP_LBD"/>
</dbReference>
<evidence type="ECO:0000256" key="4">
    <source>
        <dbReference type="ARBA" id="ARBA00023121"/>
    </source>
</evidence>
<dbReference type="SUPFAM" id="SSF49562">
    <property type="entry name" value="C2 domain (Calcium/lipid-binding domain, CaLB)"/>
    <property type="match status" value="1"/>
</dbReference>
<proteinExistence type="predicted"/>
<dbReference type="SMART" id="SM00239">
    <property type="entry name" value="C2"/>
    <property type="match status" value="1"/>
</dbReference>
<dbReference type="InterPro" id="IPR000008">
    <property type="entry name" value="C2_dom"/>
</dbReference>
<dbReference type="InterPro" id="IPR052847">
    <property type="entry name" value="Ext_Synaptotagmin/KAHRP-like"/>
</dbReference>
<organism evidence="10 11">
    <name type="scientific">Psophocarpus tetragonolobus</name>
    <name type="common">Winged bean</name>
    <name type="synonym">Dolichos tetragonolobus</name>
    <dbReference type="NCBI Taxonomy" id="3891"/>
    <lineage>
        <taxon>Eukaryota</taxon>
        <taxon>Viridiplantae</taxon>
        <taxon>Streptophyta</taxon>
        <taxon>Embryophyta</taxon>
        <taxon>Tracheophyta</taxon>
        <taxon>Spermatophyta</taxon>
        <taxon>Magnoliopsida</taxon>
        <taxon>eudicotyledons</taxon>
        <taxon>Gunneridae</taxon>
        <taxon>Pentapetalae</taxon>
        <taxon>rosids</taxon>
        <taxon>fabids</taxon>
        <taxon>Fabales</taxon>
        <taxon>Fabaceae</taxon>
        <taxon>Papilionoideae</taxon>
        <taxon>50 kb inversion clade</taxon>
        <taxon>NPAAA clade</taxon>
        <taxon>indigoferoid/millettioid clade</taxon>
        <taxon>Phaseoleae</taxon>
        <taxon>Psophocarpus</taxon>
    </lineage>
</organism>